<dbReference type="PANTHER" id="PTHR43491">
    <property type="entry name" value="UDP-N-ACETYL-D-MANNOSAMINE DEHYDROGENASE"/>
    <property type="match status" value="1"/>
</dbReference>
<evidence type="ECO:0000256" key="1">
    <source>
        <dbReference type="ARBA" id="ARBA00006601"/>
    </source>
</evidence>
<dbReference type="RefSeq" id="WP_117693093.1">
    <property type="nucleotide sequence ID" value="NZ_QSSA01000009.1"/>
</dbReference>
<dbReference type="Pfam" id="PF03721">
    <property type="entry name" value="UDPG_MGDP_dh_N"/>
    <property type="match status" value="1"/>
</dbReference>
<dbReference type="GO" id="GO:0016628">
    <property type="term" value="F:oxidoreductase activity, acting on the CH-CH group of donors, NAD or NADP as acceptor"/>
    <property type="evidence" value="ECO:0007669"/>
    <property type="project" value="InterPro"/>
</dbReference>
<evidence type="ECO:0000256" key="3">
    <source>
        <dbReference type="ARBA" id="ARBA00023027"/>
    </source>
</evidence>
<evidence type="ECO:0000313" key="6">
    <source>
        <dbReference type="EMBL" id="RGL62290.1"/>
    </source>
</evidence>
<comment type="caution">
    <text evidence="6">The sequence shown here is derived from an EMBL/GenBank/DDBJ whole genome shotgun (WGS) entry which is preliminary data.</text>
</comment>
<dbReference type="Gene3D" id="3.40.50.720">
    <property type="entry name" value="NAD(P)-binding Rossmann-like Domain"/>
    <property type="match status" value="2"/>
</dbReference>
<dbReference type="InterPro" id="IPR017476">
    <property type="entry name" value="UDP-Glc/GDP-Man"/>
</dbReference>
<dbReference type="InterPro" id="IPR036291">
    <property type="entry name" value="NAD(P)-bd_dom_sf"/>
</dbReference>
<dbReference type="InterPro" id="IPR001732">
    <property type="entry name" value="UDP-Glc/GDP-Man_DH_N"/>
</dbReference>
<name>A0AA92SZ93_9BACT</name>
<dbReference type="EMBL" id="QSSA01000009">
    <property type="protein sequence ID" value="RGL62290.1"/>
    <property type="molecule type" value="Genomic_DNA"/>
</dbReference>
<dbReference type="SUPFAM" id="SSF52413">
    <property type="entry name" value="UDP-glucose/GDP-mannose dehydrogenase C-terminal domain"/>
    <property type="match status" value="1"/>
</dbReference>
<dbReference type="PIRSF" id="PIRSF000124">
    <property type="entry name" value="UDPglc_GDPman_dh"/>
    <property type="match status" value="1"/>
</dbReference>
<dbReference type="PANTHER" id="PTHR43491:SF2">
    <property type="entry name" value="UDP-N-ACETYL-D-MANNOSAMINE DEHYDROGENASE"/>
    <property type="match status" value="1"/>
</dbReference>
<dbReference type="GO" id="GO:0016616">
    <property type="term" value="F:oxidoreductase activity, acting on the CH-OH group of donors, NAD or NADP as acceptor"/>
    <property type="evidence" value="ECO:0007669"/>
    <property type="project" value="InterPro"/>
</dbReference>
<accession>A0AA92SZ93</accession>
<proteinExistence type="inferred from homology"/>
<evidence type="ECO:0000256" key="4">
    <source>
        <dbReference type="PIRNR" id="PIRNR000124"/>
    </source>
</evidence>
<dbReference type="SMART" id="SM00984">
    <property type="entry name" value="UDPG_MGDP_dh_C"/>
    <property type="match status" value="1"/>
</dbReference>
<dbReference type="InterPro" id="IPR008927">
    <property type="entry name" value="6-PGluconate_DH-like_C_sf"/>
</dbReference>
<dbReference type="GO" id="GO:0000271">
    <property type="term" value="P:polysaccharide biosynthetic process"/>
    <property type="evidence" value="ECO:0007669"/>
    <property type="project" value="InterPro"/>
</dbReference>
<dbReference type="GO" id="GO:0051287">
    <property type="term" value="F:NAD binding"/>
    <property type="evidence" value="ECO:0007669"/>
    <property type="project" value="InterPro"/>
</dbReference>
<dbReference type="Pfam" id="PF03720">
    <property type="entry name" value="UDPG_MGDP_dh_C"/>
    <property type="match status" value="1"/>
</dbReference>
<dbReference type="PIRSF" id="PIRSF500136">
    <property type="entry name" value="UDP_ManNAc_DH"/>
    <property type="match status" value="1"/>
</dbReference>
<dbReference type="Pfam" id="PF00984">
    <property type="entry name" value="UDPG_MGDP_dh"/>
    <property type="match status" value="1"/>
</dbReference>
<dbReference type="SUPFAM" id="SSF48179">
    <property type="entry name" value="6-phosphogluconate dehydrogenase C-terminal domain-like"/>
    <property type="match status" value="1"/>
</dbReference>
<protein>
    <submittedName>
        <fullName evidence="6">Nucleotide sugar dehydrogenase</fullName>
    </submittedName>
</protein>
<dbReference type="InterPro" id="IPR028359">
    <property type="entry name" value="UDP_ManNAc/GlcNAc_DH"/>
</dbReference>
<dbReference type="SUPFAM" id="SSF51735">
    <property type="entry name" value="NAD(P)-binding Rossmann-fold domains"/>
    <property type="match status" value="1"/>
</dbReference>
<evidence type="ECO:0000259" key="5">
    <source>
        <dbReference type="SMART" id="SM00984"/>
    </source>
</evidence>
<gene>
    <name evidence="6" type="ORF">DXC61_05445</name>
</gene>
<evidence type="ECO:0000313" key="7">
    <source>
        <dbReference type="Proteomes" id="UP000261187"/>
    </source>
</evidence>
<comment type="similarity">
    <text evidence="1 4">Belongs to the UDP-glucose/GDP-mannose dehydrogenase family.</text>
</comment>
<organism evidence="6 7">
    <name type="scientific">Segatella copri</name>
    <dbReference type="NCBI Taxonomy" id="165179"/>
    <lineage>
        <taxon>Bacteria</taxon>
        <taxon>Pseudomonadati</taxon>
        <taxon>Bacteroidota</taxon>
        <taxon>Bacteroidia</taxon>
        <taxon>Bacteroidales</taxon>
        <taxon>Prevotellaceae</taxon>
        <taxon>Segatella</taxon>
    </lineage>
</organism>
<dbReference type="InterPro" id="IPR036220">
    <property type="entry name" value="UDP-Glc/GDP-Man_DH_C_sf"/>
</dbReference>
<sequence>MEIKIAVIGLGYVGLPLARLFSTKYPTIGYDMNQKRVDELMQGKDSTLEVKEELLQKAINENHFKCTTDLEEIRKCNFYVVAVPTPVDDNNRPNLRPLWGASETIGKVISKGDVVVYESTVYPGVTEEECIPAVERVSGLKFNVDFYAGYSPERINPGDKFHTVEKIKKVTSGSTPEIADLIDRVYNSVLENGTHKAPSIKVAEASKIIENSQRDVNIAFMNELAKIFNAMDIDTQDVIEAAATKWNFIKLKPGLVGGHCISVDPYYLIQKAQVYGVLPRVMFAARRLNDGMGDYVANQVIKCMNKKGILVKDANILILGITFKENCPDIRNTKVVDIYHTLKEYTSNIDVYDPWANSDKVKTEYQIMIQNHMTNKKYDAIILAVAHKQFQDFNFDSFKKDKAVIYDVKGILPRNIIDGRL</sequence>
<evidence type="ECO:0000256" key="2">
    <source>
        <dbReference type="ARBA" id="ARBA00023002"/>
    </source>
</evidence>
<dbReference type="NCBIfam" id="TIGR03026">
    <property type="entry name" value="NDP-sugDHase"/>
    <property type="match status" value="1"/>
</dbReference>
<dbReference type="InterPro" id="IPR014026">
    <property type="entry name" value="UDP-Glc/GDP-Man_DH_dimer"/>
</dbReference>
<reference evidence="6 7" key="1">
    <citation type="submission" date="2018-08" db="EMBL/GenBank/DDBJ databases">
        <title>A genome reference for cultivated species of the human gut microbiota.</title>
        <authorList>
            <person name="Zou Y."/>
            <person name="Xue W."/>
            <person name="Luo G."/>
        </authorList>
    </citation>
    <scope>NUCLEOTIDE SEQUENCE [LARGE SCALE GENOMIC DNA]</scope>
    <source>
        <strain evidence="6 7">TF06-40</strain>
    </source>
</reference>
<dbReference type="AlphaFoldDB" id="A0AA92SZ93"/>
<keyword evidence="2" id="KW-0560">Oxidoreductase</keyword>
<keyword evidence="3" id="KW-0520">NAD</keyword>
<dbReference type="Proteomes" id="UP000261187">
    <property type="component" value="Unassembled WGS sequence"/>
</dbReference>
<feature type="domain" description="UDP-glucose/GDP-mannose dehydrogenase C-terminal" evidence="5">
    <location>
        <begin position="317"/>
        <end position="414"/>
    </location>
</feature>
<dbReference type="InterPro" id="IPR014027">
    <property type="entry name" value="UDP-Glc/GDP-Man_DH_C"/>
</dbReference>